<evidence type="ECO:0000313" key="3">
    <source>
        <dbReference type="Proteomes" id="UP001152888"/>
    </source>
</evidence>
<keyword evidence="3" id="KW-1185">Reference proteome</keyword>
<comment type="caution">
    <text evidence="2">The sequence shown here is derived from an EMBL/GenBank/DDBJ whole genome shotgun (WGS) entry which is preliminary data.</text>
</comment>
<reference evidence="2" key="1">
    <citation type="submission" date="2022-03" db="EMBL/GenBank/DDBJ databases">
        <authorList>
            <person name="Sayadi A."/>
        </authorList>
    </citation>
    <scope>NUCLEOTIDE SEQUENCE</scope>
</reference>
<accession>A0A9P0M9B8</accession>
<keyword evidence="1" id="KW-1133">Transmembrane helix</keyword>
<evidence type="ECO:0000256" key="1">
    <source>
        <dbReference type="SAM" id="Phobius"/>
    </source>
</evidence>
<dbReference type="Proteomes" id="UP001152888">
    <property type="component" value="Unassembled WGS sequence"/>
</dbReference>
<name>A0A9P0M9B8_ACAOB</name>
<proteinExistence type="predicted"/>
<gene>
    <name evidence="2" type="ORF">ACAOBT_LOCUS29666</name>
</gene>
<dbReference type="OrthoDB" id="271937at2759"/>
<dbReference type="AlphaFoldDB" id="A0A9P0M9B8"/>
<evidence type="ECO:0000313" key="2">
    <source>
        <dbReference type="EMBL" id="CAH2007446.1"/>
    </source>
</evidence>
<protein>
    <submittedName>
        <fullName evidence="2">Uncharacterized protein</fullName>
    </submittedName>
</protein>
<sequence length="60" mass="6810">MTILTLTLTFANILPCPTISYLWLACFTFLKTENNYNICRLSTVIPVKAGGKNLQVNKRF</sequence>
<dbReference type="EMBL" id="CAKOFQ010007750">
    <property type="protein sequence ID" value="CAH2007446.1"/>
    <property type="molecule type" value="Genomic_DNA"/>
</dbReference>
<keyword evidence="1" id="KW-0812">Transmembrane</keyword>
<keyword evidence="1" id="KW-0472">Membrane</keyword>
<organism evidence="2 3">
    <name type="scientific">Acanthoscelides obtectus</name>
    <name type="common">Bean weevil</name>
    <name type="synonym">Bruchus obtectus</name>
    <dbReference type="NCBI Taxonomy" id="200917"/>
    <lineage>
        <taxon>Eukaryota</taxon>
        <taxon>Metazoa</taxon>
        <taxon>Ecdysozoa</taxon>
        <taxon>Arthropoda</taxon>
        <taxon>Hexapoda</taxon>
        <taxon>Insecta</taxon>
        <taxon>Pterygota</taxon>
        <taxon>Neoptera</taxon>
        <taxon>Endopterygota</taxon>
        <taxon>Coleoptera</taxon>
        <taxon>Polyphaga</taxon>
        <taxon>Cucujiformia</taxon>
        <taxon>Chrysomeloidea</taxon>
        <taxon>Chrysomelidae</taxon>
        <taxon>Bruchinae</taxon>
        <taxon>Bruchini</taxon>
        <taxon>Acanthoscelides</taxon>
    </lineage>
</organism>
<feature type="transmembrane region" description="Helical" evidence="1">
    <location>
        <begin position="6"/>
        <end position="30"/>
    </location>
</feature>